<dbReference type="PRINTS" id="PR00081">
    <property type="entry name" value="GDHRDH"/>
</dbReference>
<dbReference type="GO" id="GO:0016491">
    <property type="term" value="F:oxidoreductase activity"/>
    <property type="evidence" value="ECO:0007669"/>
    <property type="project" value="UniProtKB-KW"/>
</dbReference>
<dbReference type="AlphaFoldDB" id="A0A6L7F0L2"/>
<dbReference type="InterPro" id="IPR020904">
    <property type="entry name" value="Sc_DH/Rdtase_CS"/>
</dbReference>
<keyword evidence="4" id="KW-1185">Reference proteome</keyword>
<sequence>MSGPLAGRTVLLTGTSGGIGAATAQRLLADGADLLGQYRSGREAAEAAVDGPHRDRATLLAGDLSTPQGARELWRAAEAERPVDVLVLNAATIAPTPFDGDDETWDAGWAEQLAVNVVGAGALLREAVRTFASRGGGTAVVLSSWSAEQGSRLLDVSGYAASKAAIRNLAQTLARHFARDGVRVVVLAPGVVDTGMGVAGQSAEQAAAVAGLMASGELVGADEVADLVSYLASDRCPSLTGATLDLNGASYVR</sequence>
<reference evidence="3 4" key="1">
    <citation type="submission" date="2019-12" db="EMBL/GenBank/DDBJ databases">
        <authorList>
            <person name="Kun Z."/>
        </authorList>
    </citation>
    <scope>NUCLEOTIDE SEQUENCE [LARGE SCALE GENOMIC DNA]</scope>
    <source>
        <strain evidence="3 4">YIM 123512</strain>
    </source>
</reference>
<dbReference type="Proteomes" id="UP000473325">
    <property type="component" value="Unassembled WGS sequence"/>
</dbReference>
<dbReference type="Gene3D" id="3.40.50.720">
    <property type="entry name" value="NAD(P)-binding Rossmann-like Domain"/>
    <property type="match status" value="1"/>
</dbReference>
<comment type="caution">
    <text evidence="3">The sequence shown here is derived from an EMBL/GenBank/DDBJ whole genome shotgun (WGS) entry which is preliminary data.</text>
</comment>
<dbReference type="InterPro" id="IPR002347">
    <property type="entry name" value="SDR_fam"/>
</dbReference>
<dbReference type="RefSeq" id="WP_160877992.1">
    <property type="nucleotide sequence ID" value="NZ_WUEK01000006.1"/>
</dbReference>
<name>A0A6L7F0L2_9ACTN</name>
<dbReference type="EMBL" id="WUEK01000006">
    <property type="protein sequence ID" value="MXG90041.1"/>
    <property type="molecule type" value="Genomic_DNA"/>
</dbReference>
<evidence type="ECO:0000313" key="3">
    <source>
        <dbReference type="EMBL" id="MXG90041.1"/>
    </source>
</evidence>
<evidence type="ECO:0000313" key="4">
    <source>
        <dbReference type="Proteomes" id="UP000473325"/>
    </source>
</evidence>
<accession>A0A6L7F0L2</accession>
<dbReference type="CDD" id="cd05233">
    <property type="entry name" value="SDR_c"/>
    <property type="match status" value="1"/>
</dbReference>
<dbReference type="SUPFAM" id="SSF51735">
    <property type="entry name" value="NAD(P)-binding Rossmann-fold domains"/>
    <property type="match status" value="1"/>
</dbReference>
<comment type="similarity">
    <text evidence="1">Belongs to the short-chain dehydrogenases/reductases (SDR) family.</text>
</comment>
<keyword evidence="2" id="KW-0560">Oxidoreductase</keyword>
<dbReference type="PANTHER" id="PTHR43639:SF1">
    <property type="entry name" value="SHORT-CHAIN DEHYDROGENASE_REDUCTASE FAMILY PROTEIN"/>
    <property type="match status" value="1"/>
</dbReference>
<dbReference type="Pfam" id="PF13561">
    <property type="entry name" value="adh_short_C2"/>
    <property type="match status" value="1"/>
</dbReference>
<dbReference type="PANTHER" id="PTHR43639">
    <property type="entry name" value="OXIDOREDUCTASE, SHORT-CHAIN DEHYDROGENASE/REDUCTASE FAMILY (AFU_ORTHOLOGUE AFUA_5G02870)"/>
    <property type="match status" value="1"/>
</dbReference>
<dbReference type="InterPro" id="IPR036291">
    <property type="entry name" value="NAD(P)-bd_dom_sf"/>
</dbReference>
<dbReference type="PROSITE" id="PS00061">
    <property type="entry name" value="ADH_SHORT"/>
    <property type="match status" value="1"/>
</dbReference>
<organism evidence="3 4">
    <name type="scientific">Nocardioides flavescens</name>
    <dbReference type="NCBI Taxonomy" id="2691959"/>
    <lineage>
        <taxon>Bacteria</taxon>
        <taxon>Bacillati</taxon>
        <taxon>Actinomycetota</taxon>
        <taxon>Actinomycetes</taxon>
        <taxon>Propionibacteriales</taxon>
        <taxon>Nocardioidaceae</taxon>
        <taxon>Nocardioides</taxon>
    </lineage>
</organism>
<evidence type="ECO:0000256" key="2">
    <source>
        <dbReference type="ARBA" id="ARBA00023002"/>
    </source>
</evidence>
<gene>
    <name evidence="3" type="ORF">GRQ65_10800</name>
</gene>
<proteinExistence type="inferred from homology"/>
<protein>
    <submittedName>
        <fullName evidence="3">SDR family oxidoreductase</fullName>
    </submittedName>
</protein>
<evidence type="ECO:0000256" key="1">
    <source>
        <dbReference type="ARBA" id="ARBA00006484"/>
    </source>
</evidence>